<organism evidence="3 4">
    <name type="scientific">Ramalina farinacea</name>
    <dbReference type="NCBI Taxonomy" id="258253"/>
    <lineage>
        <taxon>Eukaryota</taxon>
        <taxon>Fungi</taxon>
        <taxon>Dikarya</taxon>
        <taxon>Ascomycota</taxon>
        <taxon>Pezizomycotina</taxon>
        <taxon>Lecanoromycetes</taxon>
        <taxon>OSLEUM clade</taxon>
        <taxon>Lecanoromycetidae</taxon>
        <taxon>Lecanorales</taxon>
        <taxon>Lecanorineae</taxon>
        <taxon>Ramalinaceae</taxon>
        <taxon>Ramalina</taxon>
    </lineage>
</organism>
<dbReference type="InterPro" id="IPR018712">
    <property type="entry name" value="Tle1-like_cat"/>
</dbReference>
<dbReference type="PANTHER" id="PTHR33840">
    <property type="match status" value="1"/>
</dbReference>
<dbReference type="PANTHER" id="PTHR33840:SF1">
    <property type="entry name" value="TLE1 PHOSPHOLIPASE DOMAIN-CONTAINING PROTEIN"/>
    <property type="match status" value="1"/>
</dbReference>
<dbReference type="EMBL" id="JAPUFD010000014">
    <property type="protein sequence ID" value="MDI1491431.1"/>
    <property type="molecule type" value="Genomic_DNA"/>
</dbReference>
<dbReference type="Proteomes" id="UP001161017">
    <property type="component" value="Unassembled WGS sequence"/>
</dbReference>
<feature type="region of interest" description="Disordered" evidence="1">
    <location>
        <begin position="424"/>
        <end position="469"/>
    </location>
</feature>
<reference evidence="3" key="1">
    <citation type="journal article" date="2023" name="Genome Biol. Evol.">
        <title>First Whole Genome Sequence and Flow Cytometry Genome Size Data for the Lichen-Forming Fungus Ramalina farinacea (Ascomycota).</title>
        <authorList>
            <person name="Llewellyn T."/>
            <person name="Mian S."/>
            <person name="Hill R."/>
            <person name="Leitch I.J."/>
            <person name="Gaya E."/>
        </authorList>
    </citation>
    <scope>NUCLEOTIDE SEQUENCE</scope>
    <source>
        <strain evidence="3">LIQ254RAFAR</strain>
    </source>
</reference>
<gene>
    <name evidence="3" type="ORF">OHK93_002640</name>
</gene>
<feature type="compositionally biased region" description="Gly residues" evidence="1">
    <location>
        <begin position="428"/>
        <end position="437"/>
    </location>
</feature>
<evidence type="ECO:0000256" key="1">
    <source>
        <dbReference type="SAM" id="MobiDB-lite"/>
    </source>
</evidence>
<dbReference type="AlphaFoldDB" id="A0AA43TTY6"/>
<dbReference type="Pfam" id="PF09994">
    <property type="entry name" value="T6SS_Tle1-like_cat"/>
    <property type="match status" value="1"/>
</dbReference>
<feature type="domain" description="T6SS Phospholipase effector Tle1-like catalytic" evidence="2">
    <location>
        <begin position="7"/>
        <end position="267"/>
    </location>
</feature>
<proteinExistence type="predicted"/>
<evidence type="ECO:0000259" key="2">
    <source>
        <dbReference type="Pfam" id="PF09994"/>
    </source>
</evidence>
<evidence type="ECO:0000313" key="3">
    <source>
        <dbReference type="EMBL" id="MDI1491431.1"/>
    </source>
</evidence>
<sequence length="469" mass="52546">MQGKIPIPSNVTRLSQAIKTVSRDGIPQIVFYQAGIGSQGGILNRVIGGATADGLSENIRSGYSFLSNNYHQGDEIFFFGFSRGAFTARSIAGMIEGVGLLTKDGLPFLAEIFRDWENARNDNYKPKNPNIPFPDKPSASDPRYKKLLAKKHLSRFDIQIQVVGVFDTVGSLGIPRIPWLETLHLQTRSTKEYLFYDTKLNNHIKYAFQALALDEHRSAFSPAVWEKPDDCQTHLRQVWFPGVHSNIGGGYPDQGMANITLAWMMAQVESMLDFDDTYILDEFEATLDHYEKTDQKPRPWSFGKIYRSLTGIYILGGRTTRTPGDYFEVDPYSGRETDVPLVDTNEYIHPSVRTRKAKRGPGVEDMGTYDAHPLDAYKLRAPNAERRVAIWDPRSRRSGLHPLPESPLWGMERELLEEDPRMYDYLLGNGGGGGGSSRGPSGPADSQLVPSTLSRSRRDSRSPLPNGRL</sequence>
<name>A0AA43TTY6_9LECA</name>
<accession>A0AA43TTY6</accession>
<evidence type="ECO:0000313" key="4">
    <source>
        <dbReference type="Proteomes" id="UP001161017"/>
    </source>
</evidence>
<comment type="caution">
    <text evidence="3">The sequence shown here is derived from an EMBL/GenBank/DDBJ whole genome shotgun (WGS) entry which is preliminary data.</text>
</comment>
<protein>
    <recommendedName>
        <fullName evidence="2">T6SS Phospholipase effector Tle1-like catalytic domain-containing protein</fullName>
    </recommendedName>
</protein>
<keyword evidence="4" id="KW-1185">Reference proteome</keyword>